<protein>
    <submittedName>
        <fullName evidence="2">Uncharacterized protein</fullName>
    </submittedName>
</protein>
<reference evidence="2 3" key="1">
    <citation type="submission" date="2024-02" db="EMBL/GenBank/DDBJ databases">
        <authorList>
            <person name="Chen Y."/>
            <person name="Shah S."/>
            <person name="Dougan E. K."/>
            <person name="Thang M."/>
            <person name="Chan C."/>
        </authorList>
    </citation>
    <scope>NUCLEOTIDE SEQUENCE [LARGE SCALE GENOMIC DNA]</scope>
</reference>
<keyword evidence="3" id="KW-1185">Reference proteome</keyword>
<evidence type="ECO:0000256" key="1">
    <source>
        <dbReference type="SAM" id="Phobius"/>
    </source>
</evidence>
<accession>A0ABP0I8M4</accession>
<keyword evidence="1" id="KW-0472">Membrane</keyword>
<organism evidence="2 3">
    <name type="scientific">Durusdinium trenchii</name>
    <dbReference type="NCBI Taxonomy" id="1381693"/>
    <lineage>
        <taxon>Eukaryota</taxon>
        <taxon>Sar</taxon>
        <taxon>Alveolata</taxon>
        <taxon>Dinophyceae</taxon>
        <taxon>Suessiales</taxon>
        <taxon>Symbiodiniaceae</taxon>
        <taxon>Durusdinium</taxon>
    </lineage>
</organism>
<gene>
    <name evidence="2" type="ORF">CCMP2556_LOCUS5447</name>
</gene>
<keyword evidence="1" id="KW-0812">Transmembrane</keyword>
<feature type="transmembrane region" description="Helical" evidence="1">
    <location>
        <begin position="35"/>
        <end position="59"/>
    </location>
</feature>
<evidence type="ECO:0000313" key="2">
    <source>
        <dbReference type="EMBL" id="CAK8998907.1"/>
    </source>
</evidence>
<name>A0ABP0I8M4_9DINO</name>
<sequence length="342" mass="37945">MAPTAKEIKKESKKGMPFPRARLVRQPRDMRVRQLSNILAGLNYLRAPVVVCTLVSLLFTVPGLPWDRPIDHLEVFAGKMAVTLAEVEAGRRAVPIDLEIGGSSMDLTTDIGFANCLYHAANLREGGACMAAPVCGSFVFMSRGSTQRSIANPMGQGESCRIGNLLVSRLCVVLLICAAKCVWFCVEQPGTSIMEYHTLFQRFIKIVAVRKLKFMMGDYGAPTLKPSILYSSHRAVDLLPNYQVRRRLVKKQMVKRYMDGKGKPRVCGGADLKRSQAYPKQFGVALASCRTSTAKSRARMARQFLQAARKSSNQADDRSHVDKAWRDGAQLDSVMKFLTQKP</sequence>
<dbReference type="Proteomes" id="UP001642484">
    <property type="component" value="Unassembled WGS sequence"/>
</dbReference>
<proteinExistence type="predicted"/>
<keyword evidence="1" id="KW-1133">Transmembrane helix</keyword>
<dbReference type="EMBL" id="CAXAMN010002281">
    <property type="protein sequence ID" value="CAK8998907.1"/>
    <property type="molecule type" value="Genomic_DNA"/>
</dbReference>
<comment type="caution">
    <text evidence="2">The sequence shown here is derived from an EMBL/GenBank/DDBJ whole genome shotgun (WGS) entry which is preliminary data.</text>
</comment>
<evidence type="ECO:0000313" key="3">
    <source>
        <dbReference type="Proteomes" id="UP001642484"/>
    </source>
</evidence>